<proteinExistence type="inferred from homology"/>
<name>A0A0L6UC40_9BASI</name>
<dbReference type="EMBL" id="LAVV01012994">
    <property type="protein sequence ID" value="KNZ46108.1"/>
    <property type="molecule type" value="Genomic_DNA"/>
</dbReference>
<evidence type="ECO:0000256" key="3">
    <source>
        <dbReference type="ARBA" id="ARBA00022692"/>
    </source>
</evidence>
<sequence length="311" mass="33415">MVLNNLTANWATLSRKSFTLPTTVAACAKGIPIAPRLNLAAHGAQGAHDEHHDDAHGPSSIKDRHNFNIPSFAARVNVPTCSIAQLSSRTPTNAGVLAGIEINPTLSHQRQFSTSTVNSSMIPKTSGPSTFQDTREVPNFTNYKTVSEDTGRAFSYLMVGSMGLVTASGAKSLVSDFLTNLSASADVLALAKVEIDLANIPEGKNVIIKWRGKPVFIRHRTPAEIDEANSVDISSLRDPQADSDRAKRPEWLVMLGVCTHLGCVPIGEAGDFGGWYCPYISGRARRGPAPLNLEVPAYDFNDEEGKRYSGG</sequence>
<keyword evidence="8" id="KW-0411">Iron-sulfur</keyword>
<dbReference type="PANTHER" id="PTHR10134">
    <property type="entry name" value="CYTOCHROME B-C1 COMPLEX SUBUNIT RIESKE, MITOCHONDRIAL"/>
    <property type="match status" value="1"/>
</dbReference>
<comment type="caution">
    <text evidence="14">The sequence shown here is derived from an EMBL/GenBank/DDBJ whole genome shotgun (WGS) entry which is preliminary data.</text>
</comment>
<comment type="cofactor">
    <cofactor evidence="11">
        <name>[2Fe-2S] cluster</name>
        <dbReference type="ChEBI" id="CHEBI:190135"/>
    </cofactor>
</comment>
<evidence type="ECO:0000256" key="9">
    <source>
        <dbReference type="ARBA" id="ARBA00023136"/>
    </source>
</evidence>
<evidence type="ECO:0000256" key="2">
    <source>
        <dbReference type="ARBA" id="ARBA00010651"/>
    </source>
</evidence>
<dbReference type="Gene3D" id="1.20.5.270">
    <property type="entry name" value="Ubiquinol cytochrome reductase, transmembrane domain"/>
    <property type="match status" value="1"/>
</dbReference>
<keyword evidence="5" id="KW-0479">Metal-binding</keyword>
<keyword evidence="10" id="KW-1015">Disulfide bond</keyword>
<evidence type="ECO:0000256" key="6">
    <source>
        <dbReference type="ARBA" id="ARBA00022989"/>
    </source>
</evidence>
<dbReference type="FunFam" id="2.102.10.10:FF:000001">
    <property type="entry name" value="Cytochrome b-c1 complex subunit Rieske, mitochondrial"/>
    <property type="match status" value="1"/>
</dbReference>
<organism evidence="14 15">
    <name type="scientific">Puccinia sorghi</name>
    <dbReference type="NCBI Taxonomy" id="27349"/>
    <lineage>
        <taxon>Eukaryota</taxon>
        <taxon>Fungi</taxon>
        <taxon>Dikarya</taxon>
        <taxon>Basidiomycota</taxon>
        <taxon>Pucciniomycotina</taxon>
        <taxon>Pucciniomycetes</taxon>
        <taxon>Pucciniales</taxon>
        <taxon>Pucciniaceae</taxon>
        <taxon>Puccinia</taxon>
    </lineage>
</organism>
<dbReference type="STRING" id="27349.A0A0L6UC40"/>
<dbReference type="SMR" id="A0A0L6UC40"/>
<dbReference type="InterPro" id="IPR004192">
    <property type="entry name" value="Rieske_TM"/>
</dbReference>
<dbReference type="GO" id="GO:0008121">
    <property type="term" value="F:quinol-cytochrome-c reductase activity"/>
    <property type="evidence" value="ECO:0007669"/>
    <property type="project" value="InterPro"/>
</dbReference>
<dbReference type="GO" id="GO:0016491">
    <property type="term" value="F:oxidoreductase activity"/>
    <property type="evidence" value="ECO:0007669"/>
    <property type="project" value="UniProtKB-KW"/>
</dbReference>
<evidence type="ECO:0000259" key="13">
    <source>
        <dbReference type="PROSITE" id="PS51296"/>
    </source>
</evidence>
<dbReference type="NCBIfam" id="TIGR01416">
    <property type="entry name" value="Rieske_proteo"/>
    <property type="match status" value="1"/>
</dbReference>
<reference evidence="14 15" key="1">
    <citation type="submission" date="2015-08" db="EMBL/GenBank/DDBJ databases">
        <title>Next Generation Sequencing and Analysis of the Genome of Puccinia sorghi L Schw, the Causal Agent of Maize Common Rust.</title>
        <authorList>
            <person name="Rochi L."/>
            <person name="Burguener G."/>
            <person name="Darino M."/>
            <person name="Turjanski A."/>
            <person name="Kreff E."/>
            <person name="Dieguez M.J."/>
            <person name="Sacco F."/>
        </authorList>
    </citation>
    <scope>NUCLEOTIDE SEQUENCE [LARGE SCALE GENOMIC DNA]</scope>
    <source>
        <strain evidence="14 15">RO10H11247</strain>
    </source>
</reference>
<keyword evidence="14" id="KW-0560">Oxidoreductase</keyword>
<dbReference type="GO" id="GO:0016020">
    <property type="term" value="C:membrane"/>
    <property type="evidence" value="ECO:0007669"/>
    <property type="project" value="UniProtKB-SubCell"/>
</dbReference>
<evidence type="ECO:0000313" key="15">
    <source>
        <dbReference type="Proteomes" id="UP000037035"/>
    </source>
</evidence>
<accession>A0A0L6UC40</accession>
<dbReference type="InterPro" id="IPR036922">
    <property type="entry name" value="Rieske_2Fe-2S_sf"/>
</dbReference>
<keyword evidence="4" id="KW-0001">2Fe-2S</keyword>
<evidence type="ECO:0000256" key="12">
    <source>
        <dbReference type="ARBA" id="ARBA00072517"/>
    </source>
</evidence>
<dbReference type="SUPFAM" id="SSF50022">
    <property type="entry name" value="ISP domain"/>
    <property type="match status" value="1"/>
</dbReference>
<dbReference type="OrthoDB" id="1637982at2759"/>
<evidence type="ECO:0000256" key="5">
    <source>
        <dbReference type="ARBA" id="ARBA00022723"/>
    </source>
</evidence>
<feature type="domain" description="Rieske" evidence="13">
    <location>
        <begin position="245"/>
        <end position="279"/>
    </location>
</feature>
<dbReference type="InterPro" id="IPR014349">
    <property type="entry name" value="Rieske_Fe-S_prot"/>
</dbReference>
<dbReference type="SUPFAM" id="SSF81502">
    <property type="entry name" value="ISP transmembrane anchor"/>
    <property type="match status" value="1"/>
</dbReference>
<dbReference type="InterPro" id="IPR017941">
    <property type="entry name" value="Rieske_2Fe-2S"/>
</dbReference>
<keyword evidence="7" id="KW-0408">Iron</keyword>
<keyword evidence="3" id="KW-0812">Transmembrane</keyword>
<comment type="subcellular location">
    <subcellularLocation>
        <location evidence="1">Membrane</location>
        <topology evidence="1">Single-pass membrane protein</topology>
    </subcellularLocation>
</comment>
<dbReference type="GO" id="GO:0046872">
    <property type="term" value="F:metal ion binding"/>
    <property type="evidence" value="ECO:0007669"/>
    <property type="project" value="UniProtKB-KW"/>
</dbReference>
<evidence type="ECO:0000256" key="10">
    <source>
        <dbReference type="ARBA" id="ARBA00023157"/>
    </source>
</evidence>
<dbReference type="Proteomes" id="UP000037035">
    <property type="component" value="Unassembled WGS sequence"/>
</dbReference>
<comment type="similarity">
    <text evidence="2">Belongs to the Rieske iron-sulfur protein family.</text>
</comment>
<evidence type="ECO:0000313" key="14">
    <source>
        <dbReference type="EMBL" id="KNZ46108.1"/>
    </source>
</evidence>
<evidence type="ECO:0000256" key="7">
    <source>
        <dbReference type="ARBA" id="ARBA00023004"/>
    </source>
</evidence>
<gene>
    <name evidence="14" type="primary">petA</name>
    <name evidence="14" type="ORF">VP01_754g3</name>
</gene>
<dbReference type="InterPro" id="IPR037008">
    <property type="entry name" value="bc1_Rieske_TM_sf"/>
</dbReference>
<evidence type="ECO:0000256" key="11">
    <source>
        <dbReference type="ARBA" id="ARBA00034078"/>
    </source>
</evidence>
<dbReference type="VEuPathDB" id="FungiDB:VP01_754g3"/>
<keyword evidence="9" id="KW-0472">Membrane</keyword>
<dbReference type="AlphaFoldDB" id="A0A0L6UC40"/>
<dbReference type="Gene3D" id="2.102.10.10">
    <property type="entry name" value="Rieske [2Fe-2S] iron-sulphur domain"/>
    <property type="match status" value="1"/>
</dbReference>
<keyword evidence="15" id="KW-1185">Reference proteome</keyword>
<dbReference type="PROSITE" id="PS51296">
    <property type="entry name" value="RIESKE"/>
    <property type="match status" value="1"/>
</dbReference>
<evidence type="ECO:0000256" key="4">
    <source>
        <dbReference type="ARBA" id="ARBA00022714"/>
    </source>
</evidence>
<protein>
    <recommendedName>
        <fullName evidence="12">Cytochrome b-c1 complex subunit Rieske, mitochondrial</fullName>
    </recommendedName>
</protein>
<evidence type="ECO:0000256" key="1">
    <source>
        <dbReference type="ARBA" id="ARBA00004167"/>
    </source>
</evidence>
<dbReference type="Pfam" id="PF02921">
    <property type="entry name" value="UCR_TM"/>
    <property type="match status" value="1"/>
</dbReference>
<dbReference type="InterPro" id="IPR006317">
    <property type="entry name" value="Ubiquinol_cyt_c_Rdtase_Fe-S-su"/>
</dbReference>
<keyword evidence="6" id="KW-1133">Transmembrane helix</keyword>
<dbReference type="GO" id="GO:0051537">
    <property type="term" value="F:2 iron, 2 sulfur cluster binding"/>
    <property type="evidence" value="ECO:0007669"/>
    <property type="project" value="UniProtKB-KW"/>
</dbReference>
<evidence type="ECO:0000256" key="8">
    <source>
        <dbReference type="ARBA" id="ARBA00023014"/>
    </source>
</evidence>
<dbReference type="CDD" id="cd03470">
    <property type="entry name" value="Rieske_cytochrome_bc1"/>
    <property type="match status" value="1"/>
</dbReference>